<feature type="transmembrane region" description="Helical" evidence="6">
    <location>
        <begin position="227"/>
        <end position="246"/>
    </location>
</feature>
<feature type="transmembrane region" description="Helical" evidence="6">
    <location>
        <begin position="419"/>
        <end position="440"/>
    </location>
</feature>
<feature type="transmembrane region" description="Helical" evidence="6">
    <location>
        <begin position="195"/>
        <end position="215"/>
    </location>
</feature>
<protein>
    <recommendedName>
        <fullName evidence="9">Major facilitator superfamily (MFS) profile domain-containing protein</fullName>
    </recommendedName>
</protein>
<evidence type="ECO:0000256" key="2">
    <source>
        <dbReference type="ARBA" id="ARBA00022448"/>
    </source>
</evidence>
<evidence type="ECO:0000256" key="3">
    <source>
        <dbReference type="ARBA" id="ARBA00022692"/>
    </source>
</evidence>
<dbReference type="SUPFAM" id="SSF103473">
    <property type="entry name" value="MFS general substrate transporter"/>
    <property type="match status" value="1"/>
</dbReference>
<dbReference type="Gene3D" id="1.20.1250.20">
    <property type="entry name" value="MFS general substrate transporter like domains"/>
    <property type="match status" value="2"/>
</dbReference>
<organism evidence="7 8">
    <name type="scientific">Vermiconidia calcicola</name>
    <dbReference type="NCBI Taxonomy" id="1690605"/>
    <lineage>
        <taxon>Eukaryota</taxon>
        <taxon>Fungi</taxon>
        <taxon>Dikarya</taxon>
        <taxon>Ascomycota</taxon>
        <taxon>Pezizomycotina</taxon>
        <taxon>Dothideomycetes</taxon>
        <taxon>Dothideomycetidae</taxon>
        <taxon>Mycosphaerellales</taxon>
        <taxon>Extremaceae</taxon>
        <taxon>Vermiconidia</taxon>
    </lineage>
</organism>
<reference evidence="7 8" key="1">
    <citation type="submission" date="2023-06" db="EMBL/GenBank/DDBJ databases">
        <title>Black Yeasts Isolated from many extreme environments.</title>
        <authorList>
            <person name="Coleine C."/>
            <person name="Stajich J.E."/>
            <person name="Selbmann L."/>
        </authorList>
    </citation>
    <scope>NUCLEOTIDE SEQUENCE [LARGE SCALE GENOMIC DNA]</scope>
    <source>
        <strain evidence="7 8">CCFEE 5887</strain>
    </source>
</reference>
<dbReference type="GO" id="GO:0016020">
    <property type="term" value="C:membrane"/>
    <property type="evidence" value="ECO:0007669"/>
    <property type="project" value="UniProtKB-SubCell"/>
</dbReference>
<feature type="transmembrane region" description="Helical" evidence="6">
    <location>
        <begin position="327"/>
        <end position="350"/>
    </location>
</feature>
<feature type="transmembrane region" description="Helical" evidence="6">
    <location>
        <begin position="166"/>
        <end position="183"/>
    </location>
</feature>
<evidence type="ECO:0000256" key="6">
    <source>
        <dbReference type="SAM" id="Phobius"/>
    </source>
</evidence>
<name>A0AAV9Q9J7_9PEZI</name>
<feature type="transmembrane region" description="Helical" evidence="6">
    <location>
        <begin position="362"/>
        <end position="385"/>
    </location>
</feature>
<feature type="transmembrane region" description="Helical" evidence="6">
    <location>
        <begin position="141"/>
        <end position="159"/>
    </location>
</feature>
<evidence type="ECO:0000313" key="8">
    <source>
        <dbReference type="Proteomes" id="UP001345827"/>
    </source>
</evidence>
<evidence type="ECO:0000256" key="4">
    <source>
        <dbReference type="ARBA" id="ARBA00022989"/>
    </source>
</evidence>
<sequence>MASDFGFPHLSKASGGTFCLNITMDSNTKTTTSMPKEIESVTDAAAGPGAVSKDVALQLVATSHAEPVDPEQEKRVLRKLDFLLIPLLMLTFMLQYIDKVILNGASQFGIIQDLHLYQVKGVDPETQEPILDLKRFSNATLIFYWGCLAGLLPSVYLAQRLPIAKFLSCTVMVWGAVVMLTVACDGYHGFLAQRFFLGFTECAVAPGFSIIIAMWWKKAEQPLRYSIWYTSTGLGGLIGSLLIYGIGHIQGKLSPWKYQYLILGAFTILWGVLIFIVLPDNPVKARFLTQEERVIAVERMRQEQTGIENKTFKFYQVKEALLDPKTWIMFATTFCLHSVNGAVSGFGAIIIRSFGYTHLDAILLTGAVGACVFVTLVLVGLVANYIPNIRTILMVACEIPVIIGSALVWKMSWTSDRGAAIGGFILLGVFAGGYMMMLALSGANTAGHTKKAFTTGLLWSAWGISNGVAPLTIKTPEAQDHYPSCFKTTITTAALVIGGSLALRFYLQWENERRDRECGAVDEATVIHVGFLDQTDRENKTFRYLL</sequence>
<dbReference type="EMBL" id="JAXLQG010000006">
    <property type="protein sequence ID" value="KAK5538771.1"/>
    <property type="molecule type" value="Genomic_DNA"/>
</dbReference>
<keyword evidence="3 6" id="KW-0812">Transmembrane</keyword>
<evidence type="ECO:0000313" key="7">
    <source>
        <dbReference type="EMBL" id="KAK5538771.1"/>
    </source>
</evidence>
<keyword evidence="8" id="KW-1185">Reference proteome</keyword>
<dbReference type="Pfam" id="PF07690">
    <property type="entry name" value="MFS_1"/>
    <property type="match status" value="1"/>
</dbReference>
<dbReference type="PANTHER" id="PTHR43791:SF55">
    <property type="entry name" value="TRANSPORTER, PUTATIVE (AFU_ORTHOLOGUE AFUA_6G01820)-RELATED"/>
    <property type="match status" value="1"/>
</dbReference>
<feature type="transmembrane region" description="Helical" evidence="6">
    <location>
        <begin position="392"/>
        <end position="413"/>
    </location>
</feature>
<feature type="transmembrane region" description="Helical" evidence="6">
    <location>
        <begin position="452"/>
        <end position="469"/>
    </location>
</feature>
<comment type="subcellular location">
    <subcellularLocation>
        <location evidence="1">Membrane</location>
        <topology evidence="1">Multi-pass membrane protein</topology>
    </subcellularLocation>
</comment>
<dbReference type="InterPro" id="IPR036259">
    <property type="entry name" value="MFS_trans_sf"/>
</dbReference>
<proteinExistence type="predicted"/>
<evidence type="ECO:0008006" key="9">
    <source>
        <dbReference type="Google" id="ProtNLM"/>
    </source>
</evidence>
<keyword evidence="4 6" id="KW-1133">Transmembrane helix</keyword>
<dbReference type="Proteomes" id="UP001345827">
    <property type="component" value="Unassembled WGS sequence"/>
</dbReference>
<feature type="transmembrane region" description="Helical" evidence="6">
    <location>
        <begin position="258"/>
        <end position="278"/>
    </location>
</feature>
<evidence type="ECO:0000256" key="5">
    <source>
        <dbReference type="ARBA" id="ARBA00023136"/>
    </source>
</evidence>
<keyword evidence="2" id="KW-0813">Transport</keyword>
<evidence type="ECO:0000256" key="1">
    <source>
        <dbReference type="ARBA" id="ARBA00004141"/>
    </source>
</evidence>
<dbReference type="PANTHER" id="PTHR43791">
    <property type="entry name" value="PERMEASE-RELATED"/>
    <property type="match status" value="1"/>
</dbReference>
<keyword evidence="5 6" id="KW-0472">Membrane</keyword>
<accession>A0AAV9Q9J7</accession>
<gene>
    <name evidence="7" type="ORF">LTR25_004315</name>
</gene>
<comment type="caution">
    <text evidence="7">The sequence shown here is derived from an EMBL/GenBank/DDBJ whole genome shotgun (WGS) entry which is preliminary data.</text>
</comment>
<dbReference type="AlphaFoldDB" id="A0AAV9Q9J7"/>
<dbReference type="InterPro" id="IPR011701">
    <property type="entry name" value="MFS"/>
</dbReference>
<dbReference type="GO" id="GO:0022857">
    <property type="term" value="F:transmembrane transporter activity"/>
    <property type="evidence" value="ECO:0007669"/>
    <property type="project" value="InterPro"/>
</dbReference>
<feature type="transmembrane region" description="Helical" evidence="6">
    <location>
        <begin position="489"/>
        <end position="507"/>
    </location>
</feature>